<keyword evidence="1" id="KW-1133">Transmembrane helix</keyword>
<comment type="caution">
    <text evidence="2">The sequence shown here is derived from an EMBL/GenBank/DDBJ whole genome shotgun (WGS) entry which is preliminary data.</text>
</comment>
<evidence type="ECO:0000256" key="1">
    <source>
        <dbReference type="SAM" id="Phobius"/>
    </source>
</evidence>
<evidence type="ECO:0008006" key="4">
    <source>
        <dbReference type="Google" id="ProtNLM"/>
    </source>
</evidence>
<keyword evidence="1" id="KW-0812">Transmembrane</keyword>
<gene>
    <name evidence="2" type="ORF">CFR80_08920</name>
</gene>
<evidence type="ECO:0000313" key="3">
    <source>
        <dbReference type="Proteomes" id="UP000247417"/>
    </source>
</evidence>
<evidence type="ECO:0000313" key="2">
    <source>
        <dbReference type="EMBL" id="PYD81999.1"/>
    </source>
</evidence>
<feature type="transmembrane region" description="Helical" evidence="1">
    <location>
        <begin position="62"/>
        <end position="82"/>
    </location>
</feature>
<sequence>MIFVIICGLWLLAFTCHVRLQPARYRFARLTPPGRCMAIMGRVAAPACALMLAIRPDGMTGILTWFASLSITGLLVALWLALRRRTAA</sequence>
<dbReference type="RefSeq" id="WP_010514866.1">
    <property type="nucleotide sequence ID" value="NZ_JAHRDU010000023.1"/>
</dbReference>
<organism evidence="2 3">
    <name type="scientific">Komagataeibacter oboediens</name>
    <dbReference type="NCBI Taxonomy" id="65958"/>
    <lineage>
        <taxon>Bacteria</taxon>
        <taxon>Pseudomonadati</taxon>
        <taxon>Pseudomonadota</taxon>
        <taxon>Alphaproteobacteria</taxon>
        <taxon>Acetobacterales</taxon>
        <taxon>Acetobacteraceae</taxon>
        <taxon>Komagataeibacter</taxon>
    </lineage>
</organism>
<reference evidence="2 3" key="1">
    <citation type="submission" date="2017-07" db="EMBL/GenBank/DDBJ databases">
        <title>A draft genome sequence of Komagataeibacter oboediens LMG 18849.</title>
        <authorList>
            <person name="Skraban J."/>
            <person name="Cleenwerck I."/>
            <person name="Vandamme P."/>
            <person name="Trcek J."/>
        </authorList>
    </citation>
    <scope>NUCLEOTIDE SEQUENCE [LARGE SCALE GENOMIC DNA]</scope>
    <source>
        <strain evidence="2 3">LMG 18849</strain>
    </source>
</reference>
<dbReference type="Proteomes" id="UP000247417">
    <property type="component" value="Unassembled WGS sequence"/>
</dbReference>
<dbReference type="EMBL" id="NKTX01000016">
    <property type="protein sequence ID" value="PYD81999.1"/>
    <property type="molecule type" value="Genomic_DNA"/>
</dbReference>
<keyword evidence="1" id="KW-0472">Membrane</keyword>
<protein>
    <recommendedName>
        <fullName evidence="4">DUF3325 domain-containing protein</fullName>
    </recommendedName>
</protein>
<dbReference type="AlphaFoldDB" id="A0A318R252"/>
<dbReference type="OrthoDB" id="7282411at2"/>
<proteinExistence type="predicted"/>
<name>A0A318R252_9PROT</name>
<dbReference type="STRING" id="940286.GCA_000227565_02102"/>
<accession>A0A318R252</accession>